<feature type="transmembrane region" description="Helical" evidence="8">
    <location>
        <begin position="54"/>
        <end position="73"/>
    </location>
</feature>
<feature type="transmembrane region" description="Helical" evidence="8">
    <location>
        <begin position="350"/>
        <end position="366"/>
    </location>
</feature>
<gene>
    <name evidence="11" type="ORF">BTO10_04140</name>
</gene>
<reference evidence="11 12" key="1">
    <citation type="submission" date="2016-12" db="EMBL/GenBank/DDBJ databases">
        <title>Diversity of luminous bacteria.</title>
        <authorList>
            <person name="Yoshizawa S."/>
            <person name="Kogure K."/>
        </authorList>
    </citation>
    <scope>NUCLEOTIDE SEQUENCE [LARGE SCALE GENOMIC DNA]</scope>
    <source>
        <strain evidence="11 12">LC2-408</strain>
    </source>
</reference>
<keyword evidence="12" id="KW-1185">Reference proteome</keyword>
<dbReference type="InterPro" id="IPR035919">
    <property type="entry name" value="EAL_sf"/>
</dbReference>
<evidence type="ECO:0000259" key="9">
    <source>
        <dbReference type="PROSITE" id="PS50883"/>
    </source>
</evidence>
<dbReference type="PROSITE" id="PS50883">
    <property type="entry name" value="EAL"/>
    <property type="match status" value="1"/>
</dbReference>
<evidence type="ECO:0008006" key="13">
    <source>
        <dbReference type="Google" id="ProtNLM"/>
    </source>
</evidence>
<dbReference type="AlphaFoldDB" id="A0A2S7VQQ5"/>
<feature type="transmembrane region" description="Helical" evidence="8">
    <location>
        <begin position="109"/>
        <end position="129"/>
    </location>
</feature>
<keyword evidence="7 8" id="KW-0472">Membrane</keyword>
<dbReference type="Pfam" id="PF02378">
    <property type="entry name" value="PTS_EIIC"/>
    <property type="match status" value="1"/>
</dbReference>
<evidence type="ECO:0000256" key="5">
    <source>
        <dbReference type="ARBA" id="ARBA00022692"/>
    </source>
</evidence>
<feature type="transmembrane region" description="Helical" evidence="8">
    <location>
        <begin position="80"/>
        <end position="97"/>
    </location>
</feature>
<evidence type="ECO:0000256" key="3">
    <source>
        <dbReference type="ARBA" id="ARBA00022475"/>
    </source>
</evidence>
<evidence type="ECO:0000256" key="6">
    <source>
        <dbReference type="ARBA" id="ARBA00022989"/>
    </source>
</evidence>
<dbReference type="SUPFAM" id="SSF141868">
    <property type="entry name" value="EAL domain-like"/>
    <property type="match status" value="1"/>
</dbReference>
<comment type="caution">
    <text evidence="11">The sequence shown here is derived from an EMBL/GenBank/DDBJ whole genome shotgun (WGS) entry which is preliminary data.</text>
</comment>
<dbReference type="InterPro" id="IPR001633">
    <property type="entry name" value="EAL_dom"/>
</dbReference>
<dbReference type="CDD" id="cd01948">
    <property type="entry name" value="EAL"/>
    <property type="match status" value="1"/>
</dbReference>
<name>A0A2S7VQQ5_9VIBR</name>
<dbReference type="InterPro" id="IPR050706">
    <property type="entry name" value="Cyclic-di-GMP_PDE-like"/>
</dbReference>
<dbReference type="EMBL" id="MSCI01000001">
    <property type="protein sequence ID" value="PQJ63990.1"/>
    <property type="molecule type" value="Genomic_DNA"/>
</dbReference>
<dbReference type="Proteomes" id="UP000238707">
    <property type="component" value="Unassembled WGS sequence"/>
</dbReference>
<dbReference type="GO" id="GO:0008982">
    <property type="term" value="F:protein-N(PI)-phosphohistidine-sugar phosphotransferase activity"/>
    <property type="evidence" value="ECO:0007669"/>
    <property type="project" value="InterPro"/>
</dbReference>
<evidence type="ECO:0000256" key="7">
    <source>
        <dbReference type="ARBA" id="ARBA00023136"/>
    </source>
</evidence>
<evidence type="ECO:0000313" key="12">
    <source>
        <dbReference type="Proteomes" id="UP000238707"/>
    </source>
</evidence>
<dbReference type="InterPro" id="IPR004501">
    <property type="entry name" value="PTS_EIIC_3"/>
</dbReference>
<keyword evidence="5 8" id="KW-0812">Transmembrane</keyword>
<evidence type="ECO:0000256" key="8">
    <source>
        <dbReference type="SAM" id="Phobius"/>
    </source>
</evidence>
<keyword evidence="4" id="KW-0762">Sugar transport</keyword>
<evidence type="ECO:0000256" key="1">
    <source>
        <dbReference type="ARBA" id="ARBA00004651"/>
    </source>
</evidence>
<keyword evidence="6 8" id="KW-1133">Transmembrane helix</keyword>
<evidence type="ECO:0000259" key="10">
    <source>
        <dbReference type="PROSITE" id="PS51105"/>
    </source>
</evidence>
<keyword evidence="3" id="KW-1003">Cell membrane</keyword>
<keyword evidence="2" id="KW-0813">Transport</keyword>
<protein>
    <recommendedName>
        <fullName evidence="13">Diguanylate phosphodiesterase</fullName>
    </recommendedName>
</protein>
<dbReference type="PANTHER" id="PTHR33121">
    <property type="entry name" value="CYCLIC DI-GMP PHOSPHODIESTERASE PDEF"/>
    <property type="match status" value="1"/>
</dbReference>
<evidence type="ECO:0000256" key="2">
    <source>
        <dbReference type="ARBA" id="ARBA00022448"/>
    </source>
</evidence>
<feature type="transmembrane region" description="Helical" evidence="8">
    <location>
        <begin position="12"/>
        <end position="34"/>
    </location>
</feature>
<dbReference type="GO" id="GO:0071111">
    <property type="term" value="F:cyclic-guanylate-specific phosphodiesterase activity"/>
    <property type="evidence" value="ECO:0007669"/>
    <property type="project" value="InterPro"/>
</dbReference>
<dbReference type="Gene3D" id="3.20.20.450">
    <property type="entry name" value="EAL domain"/>
    <property type="match status" value="1"/>
</dbReference>
<accession>A0A2S7VQQ5</accession>
<dbReference type="PROSITE" id="PS51105">
    <property type="entry name" value="PTS_EIIC_TYPE_3"/>
    <property type="match status" value="1"/>
</dbReference>
<comment type="subcellular location">
    <subcellularLocation>
        <location evidence="1">Cell membrane</location>
        <topology evidence="1">Multi-pass membrane protein</topology>
    </subcellularLocation>
</comment>
<dbReference type="PANTHER" id="PTHR33121:SF79">
    <property type="entry name" value="CYCLIC DI-GMP PHOSPHODIESTERASE PDED-RELATED"/>
    <property type="match status" value="1"/>
</dbReference>
<proteinExistence type="predicted"/>
<dbReference type="GO" id="GO:0009401">
    <property type="term" value="P:phosphoenolpyruvate-dependent sugar phosphotransferase system"/>
    <property type="evidence" value="ECO:0007669"/>
    <property type="project" value="InterPro"/>
</dbReference>
<dbReference type="GO" id="GO:0005886">
    <property type="term" value="C:plasma membrane"/>
    <property type="evidence" value="ECO:0007669"/>
    <property type="project" value="UniProtKB-SubCell"/>
</dbReference>
<feature type="transmembrane region" description="Helical" evidence="8">
    <location>
        <begin position="296"/>
        <end position="315"/>
    </location>
</feature>
<feature type="domain" description="EAL" evidence="9">
    <location>
        <begin position="407"/>
        <end position="660"/>
    </location>
</feature>
<evidence type="ECO:0000313" key="11">
    <source>
        <dbReference type="EMBL" id="PQJ63990.1"/>
    </source>
</evidence>
<organism evidence="11 12">
    <name type="scientific">Vibrio chagasii</name>
    <dbReference type="NCBI Taxonomy" id="170679"/>
    <lineage>
        <taxon>Bacteria</taxon>
        <taxon>Pseudomonadati</taxon>
        <taxon>Pseudomonadota</taxon>
        <taxon>Gammaproteobacteria</taxon>
        <taxon>Vibrionales</taxon>
        <taxon>Vibrionaceae</taxon>
        <taxon>Vibrio</taxon>
    </lineage>
</organism>
<feature type="domain" description="PTS EIIC type-3" evidence="10">
    <location>
        <begin position="1"/>
        <end position="365"/>
    </location>
</feature>
<dbReference type="Pfam" id="PF00563">
    <property type="entry name" value="EAL"/>
    <property type="match status" value="1"/>
</dbReference>
<feature type="transmembrane region" description="Helical" evidence="8">
    <location>
        <begin position="267"/>
        <end position="290"/>
    </location>
</feature>
<feature type="transmembrane region" description="Helical" evidence="8">
    <location>
        <begin position="150"/>
        <end position="172"/>
    </location>
</feature>
<dbReference type="InterPro" id="IPR003352">
    <property type="entry name" value="PTS_EIIC"/>
</dbReference>
<sequence>MNNEKNKILLGICNVMVTLIPIPIISGLFSLLAHATSSYGDKTVSSFLSSSSNVIQEVYPLLLCIYFSLFLSNKYKLSRAMVITPSLSTMFILMKAVSLTKDDDNFFEAFVSSSVFLSIIVPIFVANLFKRISEKRFFKSESLPQVVQQTVNLIVWTLLAIFTFIFCFEVVYEFLCLALDSAKVVLNSNEWVAPEYLQIAIYLFFKNITWFFGINGANFIGEYELYAPQESLVLTSFLDQYSALGGSGSTLSLVICMIFCRNYRYTALGWISLLFGIFNINELVIFGVPIMLNPFMMVPFILIPIVQALIAYFFLSLGVIEPVIENYNWMLPTFYNTFHLYGWLSNEMLLQILNFTIGVLIYFPFFKRISNLTLYSSVKMTSDKFFDYEDSRQALGIGDVVGQVNKSIKAQRNIERLQSTGKFELFYQPICSDDKDSIVSIEALLRHRSHEGKITPPTFITDFQLTGMIVDLDLWVIEKALSDFRKIAKTAENALDSIAINVSPITFLSDSFIKSFVDIVLSSEVGFSEITLEITEDVLISDESGTVAKIAELRGLGVSIALDDFGSGYSSLGYLSKYKFDKVKIDRALTNNIDTEIGSKLFMLTTQIVKTLGAVAIVEGVETERQLKSVNRLGPCLVQGYYFFRPMSLSALNNLLTSKSSKAIDKVCVCYE</sequence>
<dbReference type="SMART" id="SM00052">
    <property type="entry name" value="EAL"/>
    <property type="match status" value="1"/>
</dbReference>
<dbReference type="RefSeq" id="WP_105023657.1">
    <property type="nucleotide sequence ID" value="NZ_MSCI01000001.1"/>
</dbReference>
<evidence type="ECO:0000256" key="4">
    <source>
        <dbReference type="ARBA" id="ARBA00022597"/>
    </source>
</evidence>